<evidence type="ECO:0000313" key="2">
    <source>
        <dbReference type="EMBL" id="MDP9843224.1"/>
    </source>
</evidence>
<evidence type="ECO:0000313" key="3">
    <source>
        <dbReference type="Proteomes" id="UP001225356"/>
    </source>
</evidence>
<dbReference type="Proteomes" id="UP001225356">
    <property type="component" value="Unassembled WGS sequence"/>
</dbReference>
<dbReference type="Pfam" id="PF02467">
    <property type="entry name" value="Whib"/>
    <property type="match status" value="1"/>
</dbReference>
<protein>
    <recommendedName>
        <fullName evidence="1">4Fe-4S Wbl-type domain-containing protein</fullName>
    </recommendedName>
</protein>
<organism evidence="2 3">
    <name type="scientific">Streptosporangium lutulentum</name>
    <dbReference type="NCBI Taxonomy" id="1461250"/>
    <lineage>
        <taxon>Bacteria</taxon>
        <taxon>Bacillati</taxon>
        <taxon>Actinomycetota</taxon>
        <taxon>Actinomycetes</taxon>
        <taxon>Streptosporangiales</taxon>
        <taxon>Streptosporangiaceae</taxon>
        <taxon>Streptosporangium</taxon>
    </lineage>
</organism>
<dbReference type="EMBL" id="JAUSQU010000001">
    <property type="protein sequence ID" value="MDP9843224.1"/>
    <property type="molecule type" value="Genomic_DNA"/>
</dbReference>
<sequence length="120" mass="13226">MTRKNRPALSLAPRLHAPADWIAAKGLCTRPGADPDRWFPEEPIGKNQRLDYEQEAKARCFGCKAKVECLEVALIEETPLVIEKGLKPYGIRGGLAPWARANVIIKDAIDFASENEEAAA</sequence>
<dbReference type="RefSeq" id="WP_307557279.1">
    <property type="nucleotide sequence ID" value="NZ_JAUSQU010000001.1"/>
</dbReference>
<keyword evidence="3" id="KW-1185">Reference proteome</keyword>
<accession>A0ABT9Q929</accession>
<dbReference type="InterPro" id="IPR034768">
    <property type="entry name" value="4FE4S_WBL"/>
</dbReference>
<gene>
    <name evidence="2" type="ORF">J2853_002435</name>
</gene>
<reference evidence="2 3" key="1">
    <citation type="submission" date="2023-07" db="EMBL/GenBank/DDBJ databases">
        <title>Sequencing the genomes of 1000 actinobacteria strains.</title>
        <authorList>
            <person name="Klenk H.-P."/>
        </authorList>
    </citation>
    <scope>NUCLEOTIDE SEQUENCE [LARGE SCALE GENOMIC DNA]</scope>
    <source>
        <strain evidence="2 3">DSM 46740</strain>
    </source>
</reference>
<name>A0ABT9Q929_9ACTN</name>
<feature type="domain" description="4Fe-4S Wbl-type" evidence="1">
    <location>
        <begin position="27"/>
        <end position="102"/>
    </location>
</feature>
<dbReference type="PROSITE" id="PS51674">
    <property type="entry name" value="4FE4S_WBL"/>
    <property type="match status" value="1"/>
</dbReference>
<proteinExistence type="predicted"/>
<comment type="caution">
    <text evidence="2">The sequence shown here is derived from an EMBL/GenBank/DDBJ whole genome shotgun (WGS) entry which is preliminary data.</text>
</comment>
<evidence type="ECO:0000259" key="1">
    <source>
        <dbReference type="PROSITE" id="PS51674"/>
    </source>
</evidence>